<dbReference type="AlphaFoldDB" id="A0A2A6C764"/>
<sequence>MTPNPEMMIPPHFPTIATPPLLAQPTIIPATTGPSTIESTLAHSSEILSNFSLQPTKEERKLTLDDVPTSYVALWIGIGAFSVFFIVGLYIGCRRMNRVPPPDAPWESEYSGGYDRIGY</sequence>
<accession>A0A2A6C764</accession>
<accession>A0A8R1UKI7</accession>
<evidence type="ECO:0000313" key="1">
    <source>
        <dbReference type="EnsemblMetazoa" id="PPA34552.1"/>
    </source>
</evidence>
<protein>
    <submittedName>
        <fullName evidence="1">Uncharacterized protein</fullName>
    </submittedName>
</protein>
<reference evidence="1" key="2">
    <citation type="submission" date="2022-06" db="UniProtKB">
        <authorList>
            <consortium name="EnsemblMetazoa"/>
        </authorList>
    </citation>
    <scope>IDENTIFICATION</scope>
    <source>
        <strain evidence="1">PS312</strain>
    </source>
</reference>
<reference evidence="2" key="1">
    <citation type="journal article" date="2008" name="Nat. Genet.">
        <title>The Pristionchus pacificus genome provides a unique perspective on nematode lifestyle and parasitism.</title>
        <authorList>
            <person name="Dieterich C."/>
            <person name="Clifton S.W."/>
            <person name="Schuster L.N."/>
            <person name="Chinwalla A."/>
            <person name="Delehaunty K."/>
            <person name="Dinkelacker I."/>
            <person name="Fulton L."/>
            <person name="Fulton R."/>
            <person name="Godfrey J."/>
            <person name="Minx P."/>
            <person name="Mitreva M."/>
            <person name="Roeseler W."/>
            <person name="Tian H."/>
            <person name="Witte H."/>
            <person name="Yang S.P."/>
            <person name="Wilson R.K."/>
            <person name="Sommer R.J."/>
        </authorList>
    </citation>
    <scope>NUCLEOTIDE SEQUENCE [LARGE SCALE GENOMIC DNA]</scope>
    <source>
        <strain evidence="2">PS312</strain>
    </source>
</reference>
<dbReference type="EnsemblMetazoa" id="PPA34552.1">
    <property type="protein sequence ID" value="PPA34552.1"/>
    <property type="gene ID" value="WBGene00272921"/>
</dbReference>
<name>A0A2A6C764_PRIPA</name>
<proteinExistence type="predicted"/>
<dbReference type="Proteomes" id="UP000005239">
    <property type="component" value="Unassembled WGS sequence"/>
</dbReference>
<evidence type="ECO:0000313" key="2">
    <source>
        <dbReference type="Proteomes" id="UP000005239"/>
    </source>
</evidence>
<keyword evidence="2" id="KW-1185">Reference proteome</keyword>
<organism evidence="1 2">
    <name type="scientific">Pristionchus pacificus</name>
    <name type="common">Parasitic nematode worm</name>
    <dbReference type="NCBI Taxonomy" id="54126"/>
    <lineage>
        <taxon>Eukaryota</taxon>
        <taxon>Metazoa</taxon>
        <taxon>Ecdysozoa</taxon>
        <taxon>Nematoda</taxon>
        <taxon>Chromadorea</taxon>
        <taxon>Rhabditida</taxon>
        <taxon>Rhabditina</taxon>
        <taxon>Diplogasteromorpha</taxon>
        <taxon>Diplogasteroidea</taxon>
        <taxon>Neodiplogasteridae</taxon>
        <taxon>Pristionchus</taxon>
    </lineage>
</organism>
<gene>
    <name evidence="1" type="primary">WBGene00272921</name>
</gene>